<dbReference type="InterPro" id="IPR001179">
    <property type="entry name" value="PPIase_FKBP_dom"/>
</dbReference>
<dbReference type="PROSITE" id="PS50059">
    <property type="entry name" value="FKBP_PPIASE"/>
    <property type="match status" value="1"/>
</dbReference>
<evidence type="ECO:0000256" key="4">
    <source>
        <dbReference type="ARBA" id="ARBA00023235"/>
    </source>
</evidence>
<accession>A0A1T5AGP7</accession>
<comment type="catalytic activity">
    <reaction evidence="1 5 6">
        <text>[protein]-peptidylproline (omega=180) = [protein]-peptidylproline (omega=0)</text>
        <dbReference type="Rhea" id="RHEA:16237"/>
        <dbReference type="Rhea" id="RHEA-COMP:10747"/>
        <dbReference type="Rhea" id="RHEA-COMP:10748"/>
        <dbReference type="ChEBI" id="CHEBI:83833"/>
        <dbReference type="ChEBI" id="CHEBI:83834"/>
        <dbReference type="EC" id="5.2.1.8"/>
    </reaction>
</comment>
<dbReference type="Gene3D" id="3.10.50.40">
    <property type="match status" value="1"/>
</dbReference>
<dbReference type="RefSeq" id="WP_079682399.1">
    <property type="nucleotide sequence ID" value="NZ_FUYQ01000003.1"/>
</dbReference>
<gene>
    <name evidence="9" type="ORF">SAMN05660349_00702</name>
</gene>
<dbReference type="Proteomes" id="UP000190852">
    <property type="component" value="Unassembled WGS sequence"/>
</dbReference>
<proteinExistence type="inferred from homology"/>
<sequence length="167" mass="18845">MKKYWHILLVMFCFVLSASSCSDDNEEVIDEAWKLKNEEAFNAKAFEAGYNRIESQGKEGSIYYKVLKAGTGKQPLYTSTVKVYYKGTLVDGTKFDQKLFEDGSPFTTLVAGQTILGWTVALQHMHVGDKWEVWIPQELGYGKTGQGEIPAYSTLIFEMELVEISAM</sequence>
<feature type="domain" description="PPIase FKBP-type" evidence="8">
    <location>
        <begin position="78"/>
        <end position="165"/>
    </location>
</feature>
<feature type="chain" id="PRO_5013205107" description="Peptidyl-prolyl cis-trans isomerase" evidence="7">
    <location>
        <begin position="23"/>
        <end position="167"/>
    </location>
</feature>
<evidence type="ECO:0000256" key="7">
    <source>
        <dbReference type="SAM" id="SignalP"/>
    </source>
</evidence>
<dbReference type="PROSITE" id="PS51257">
    <property type="entry name" value="PROKAR_LIPOPROTEIN"/>
    <property type="match status" value="1"/>
</dbReference>
<evidence type="ECO:0000256" key="1">
    <source>
        <dbReference type="ARBA" id="ARBA00000971"/>
    </source>
</evidence>
<dbReference type="Pfam" id="PF00254">
    <property type="entry name" value="FKBP_C"/>
    <property type="match status" value="1"/>
</dbReference>
<keyword evidence="4 5" id="KW-0413">Isomerase</keyword>
<evidence type="ECO:0000259" key="8">
    <source>
        <dbReference type="PROSITE" id="PS50059"/>
    </source>
</evidence>
<dbReference type="EMBL" id="FUYQ01000003">
    <property type="protein sequence ID" value="SKB34080.1"/>
    <property type="molecule type" value="Genomic_DNA"/>
</dbReference>
<evidence type="ECO:0000313" key="10">
    <source>
        <dbReference type="Proteomes" id="UP000190852"/>
    </source>
</evidence>
<evidence type="ECO:0000256" key="2">
    <source>
        <dbReference type="ARBA" id="ARBA00006577"/>
    </source>
</evidence>
<dbReference type="PANTHER" id="PTHR43811:SF19">
    <property type="entry name" value="39 KDA FK506-BINDING NUCLEAR PROTEIN"/>
    <property type="match status" value="1"/>
</dbReference>
<comment type="similarity">
    <text evidence="2 6">Belongs to the FKBP-type PPIase family.</text>
</comment>
<keyword evidence="3 5" id="KW-0697">Rotamase</keyword>
<dbReference type="PANTHER" id="PTHR43811">
    <property type="entry name" value="FKBP-TYPE PEPTIDYL-PROLYL CIS-TRANS ISOMERASE FKPA"/>
    <property type="match status" value="1"/>
</dbReference>
<reference evidence="10" key="1">
    <citation type="submission" date="2017-02" db="EMBL/GenBank/DDBJ databases">
        <authorList>
            <person name="Varghese N."/>
            <person name="Submissions S."/>
        </authorList>
    </citation>
    <scope>NUCLEOTIDE SEQUENCE [LARGE SCALE GENOMIC DNA]</scope>
    <source>
        <strain evidence="10">DSM 24967</strain>
    </source>
</reference>
<keyword evidence="7" id="KW-0732">Signal</keyword>
<keyword evidence="10" id="KW-1185">Reference proteome</keyword>
<evidence type="ECO:0000256" key="3">
    <source>
        <dbReference type="ARBA" id="ARBA00023110"/>
    </source>
</evidence>
<dbReference type="InterPro" id="IPR046357">
    <property type="entry name" value="PPIase_dom_sf"/>
</dbReference>
<evidence type="ECO:0000256" key="6">
    <source>
        <dbReference type="RuleBase" id="RU003915"/>
    </source>
</evidence>
<dbReference type="GO" id="GO:0003755">
    <property type="term" value="F:peptidyl-prolyl cis-trans isomerase activity"/>
    <property type="evidence" value="ECO:0007669"/>
    <property type="project" value="UniProtKB-UniRule"/>
</dbReference>
<evidence type="ECO:0000313" key="9">
    <source>
        <dbReference type="EMBL" id="SKB34080.1"/>
    </source>
</evidence>
<protein>
    <recommendedName>
        <fullName evidence="6">Peptidyl-prolyl cis-trans isomerase</fullName>
        <ecNumber evidence="6">5.2.1.8</ecNumber>
    </recommendedName>
</protein>
<dbReference type="EC" id="5.2.1.8" evidence="6"/>
<organism evidence="9 10">
    <name type="scientific">Parabacteroides chartae</name>
    <dbReference type="NCBI Taxonomy" id="1037355"/>
    <lineage>
        <taxon>Bacteria</taxon>
        <taxon>Pseudomonadati</taxon>
        <taxon>Bacteroidota</taxon>
        <taxon>Bacteroidia</taxon>
        <taxon>Bacteroidales</taxon>
        <taxon>Tannerellaceae</taxon>
        <taxon>Parabacteroides</taxon>
    </lineage>
</organism>
<name>A0A1T5AGP7_9BACT</name>
<dbReference type="SUPFAM" id="SSF54534">
    <property type="entry name" value="FKBP-like"/>
    <property type="match status" value="1"/>
</dbReference>
<dbReference type="AlphaFoldDB" id="A0A1T5AGP7"/>
<evidence type="ECO:0000256" key="5">
    <source>
        <dbReference type="PROSITE-ProRule" id="PRU00277"/>
    </source>
</evidence>
<feature type="signal peptide" evidence="7">
    <location>
        <begin position="1"/>
        <end position="22"/>
    </location>
</feature>